<comment type="caution">
    <text evidence="1">The sequence shown here is derived from an EMBL/GenBank/DDBJ whole genome shotgun (WGS) entry which is preliminary data.</text>
</comment>
<protein>
    <submittedName>
        <fullName evidence="1">Uncharacterized protein</fullName>
    </submittedName>
</protein>
<accession>A0AA35LQS4</accession>
<evidence type="ECO:0000313" key="1">
    <source>
        <dbReference type="EMBL" id="CAI6028909.1"/>
    </source>
</evidence>
<dbReference type="EMBL" id="CABFNP030000500">
    <property type="protein sequence ID" value="CAI6028909.1"/>
    <property type="molecule type" value="Genomic_DNA"/>
</dbReference>
<reference evidence="1" key="1">
    <citation type="submission" date="2023-01" db="EMBL/GenBank/DDBJ databases">
        <authorList>
            <person name="Piombo E."/>
        </authorList>
    </citation>
    <scope>NUCLEOTIDE SEQUENCE</scope>
</reference>
<dbReference type="AlphaFoldDB" id="A0AA35LQS4"/>
<organism evidence="1 2">
    <name type="scientific">Clonostachys chloroleuca</name>
    <dbReference type="NCBI Taxonomy" id="1926264"/>
    <lineage>
        <taxon>Eukaryota</taxon>
        <taxon>Fungi</taxon>
        <taxon>Dikarya</taxon>
        <taxon>Ascomycota</taxon>
        <taxon>Pezizomycotina</taxon>
        <taxon>Sordariomycetes</taxon>
        <taxon>Hypocreomycetidae</taxon>
        <taxon>Hypocreales</taxon>
        <taxon>Bionectriaceae</taxon>
        <taxon>Clonostachys</taxon>
    </lineage>
</organism>
<gene>
    <name evidence="1" type="ORF">CCHLO57077_00019296</name>
</gene>
<dbReference type="Proteomes" id="UP001160390">
    <property type="component" value="Unassembled WGS sequence"/>
</dbReference>
<proteinExistence type="predicted"/>
<evidence type="ECO:0000313" key="2">
    <source>
        <dbReference type="Proteomes" id="UP001160390"/>
    </source>
</evidence>
<keyword evidence="2" id="KW-1185">Reference proteome</keyword>
<sequence>MFQLSQSKTTQSLRLWGLTGPADSSNSVTENILSPPAGPIWPALFPASASECISRGVGHDTALWSLQSQDLDTNGNVPSTEPDFASDNFLGSLEHVQPPLDAQSPSVARSGCSPATPKSLNLNRLRVPSLRKIVTQTAEQSLFEFYISDAGPWNRAIEILIPLLSLDDTYAADETLMATAVILRMSEQFSELAEDAQHHLRGAYSLFATACDKWSPACVDMRGASFWTFVRETIRLCFLNEQSFQFNLDKIDGKLPEESDPEEAWANYMSFLLAKLCNTCWGDMDADTKESSRKEIKKSMDEWKSRLPASYSPWYFAREDYKPFPVLKFLSPWHGEAPPPIPSRT</sequence>
<name>A0AA35LQS4_9HYPO</name>